<evidence type="ECO:0000313" key="1">
    <source>
        <dbReference type="EMBL" id="SPF52619.1"/>
    </source>
</evidence>
<dbReference type="AlphaFoldDB" id="A0A2U3LLB5"/>
<protein>
    <submittedName>
        <fullName evidence="1">Uncharacterized protein</fullName>
    </submittedName>
</protein>
<organism evidence="1 2">
    <name type="scientific">Candidatus Desulfosporosinus infrequens</name>
    <dbReference type="NCBI Taxonomy" id="2043169"/>
    <lineage>
        <taxon>Bacteria</taxon>
        <taxon>Bacillati</taxon>
        <taxon>Bacillota</taxon>
        <taxon>Clostridia</taxon>
        <taxon>Eubacteriales</taxon>
        <taxon>Desulfitobacteriaceae</taxon>
        <taxon>Desulfosporosinus</taxon>
    </lineage>
</organism>
<proteinExistence type="predicted"/>
<dbReference type="EMBL" id="OMOF01000550">
    <property type="protein sequence ID" value="SPF52619.1"/>
    <property type="molecule type" value="Genomic_DNA"/>
</dbReference>
<accession>A0A2U3LLB5</accession>
<evidence type="ECO:0000313" key="2">
    <source>
        <dbReference type="Proteomes" id="UP000238916"/>
    </source>
</evidence>
<name>A0A2U3LLB5_9FIRM</name>
<dbReference type="Proteomes" id="UP000238916">
    <property type="component" value="Unassembled WGS sequence"/>
</dbReference>
<sequence>MYKLCGDLDGQFREQEKGQVHWASYTTLCKDSYWVVIFR</sequence>
<gene>
    <name evidence="1" type="ORF">SBF1_5940004</name>
</gene>
<reference evidence="2" key="1">
    <citation type="submission" date="2018-02" db="EMBL/GenBank/DDBJ databases">
        <authorList>
            <person name="Hausmann B."/>
        </authorList>
    </citation>
    <scope>NUCLEOTIDE SEQUENCE [LARGE SCALE GENOMIC DNA]</scope>
    <source>
        <strain evidence="2">Peat soil MAG SbF1</strain>
    </source>
</reference>